<feature type="chain" id="PRO_5036467893" evidence="1">
    <location>
        <begin position="22"/>
        <end position="112"/>
    </location>
</feature>
<dbReference type="Proteomes" id="UP000077684">
    <property type="component" value="Unassembled WGS sequence"/>
</dbReference>
<feature type="signal peptide" evidence="1">
    <location>
        <begin position="1"/>
        <end position="21"/>
    </location>
</feature>
<protein>
    <submittedName>
        <fullName evidence="2">Uncharacterized protein</fullName>
    </submittedName>
</protein>
<proteinExistence type="predicted"/>
<reference evidence="2" key="2">
    <citation type="journal article" date="2019" name="IMA Fungus">
        <title>Genome sequencing and comparison of five Tilletia species to identify candidate genes for the detection of regulated species infecting wheat.</title>
        <authorList>
            <person name="Nguyen H.D.T."/>
            <person name="Sultana T."/>
            <person name="Kesanakurti P."/>
            <person name="Hambleton S."/>
        </authorList>
    </citation>
    <scope>NUCLEOTIDE SEQUENCE</scope>
    <source>
        <strain evidence="2">DAOMC 236426</strain>
    </source>
</reference>
<accession>A0A8X7MTS1</accession>
<comment type="caution">
    <text evidence="2">The sequence shown here is derived from an EMBL/GenBank/DDBJ whole genome shotgun (WGS) entry which is preliminary data.</text>
</comment>
<gene>
    <name evidence="2" type="ORF">A4X06_0g4312</name>
</gene>
<evidence type="ECO:0000313" key="3">
    <source>
        <dbReference type="Proteomes" id="UP000077684"/>
    </source>
</evidence>
<evidence type="ECO:0000256" key="1">
    <source>
        <dbReference type="SAM" id="SignalP"/>
    </source>
</evidence>
<keyword evidence="3" id="KW-1185">Reference proteome</keyword>
<organism evidence="2 3">
    <name type="scientific">Tilletia controversa</name>
    <name type="common">dwarf bunt fungus</name>
    <dbReference type="NCBI Taxonomy" id="13291"/>
    <lineage>
        <taxon>Eukaryota</taxon>
        <taxon>Fungi</taxon>
        <taxon>Dikarya</taxon>
        <taxon>Basidiomycota</taxon>
        <taxon>Ustilaginomycotina</taxon>
        <taxon>Exobasidiomycetes</taxon>
        <taxon>Tilletiales</taxon>
        <taxon>Tilletiaceae</taxon>
        <taxon>Tilletia</taxon>
    </lineage>
</organism>
<keyword evidence="1" id="KW-0732">Signal</keyword>
<dbReference type="EMBL" id="LWDE02000446">
    <property type="protein sequence ID" value="KAE8247622.1"/>
    <property type="molecule type" value="Genomic_DNA"/>
</dbReference>
<reference evidence="2" key="1">
    <citation type="submission" date="2016-04" db="EMBL/GenBank/DDBJ databases">
        <authorList>
            <person name="Nguyen H.D."/>
            <person name="Samba Siva P."/>
            <person name="Cullis J."/>
            <person name="Levesque C.A."/>
            <person name="Hambleton S."/>
        </authorList>
    </citation>
    <scope>NUCLEOTIDE SEQUENCE</scope>
    <source>
        <strain evidence="2">DAOMC 236426</strain>
    </source>
</reference>
<dbReference type="AlphaFoldDB" id="A0A8X7MTS1"/>
<sequence length="112" mass="12591">MRAAVITSAFLVLAFFGPVTAINWGWMKYCHDTAVDNCKAGMQKGANTEQSRVWNENYFGCLCKAWYLNYPDKDCHKGCMKDHKNKAFCDKACSMGADPNNSKIPCKKMTTC</sequence>
<name>A0A8X7MTS1_9BASI</name>
<evidence type="ECO:0000313" key="2">
    <source>
        <dbReference type="EMBL" id="KAE8247622.1"/>
    </source>
</evidence>